<dbReference type="GO" id="GO:0043138">
    <property type="term" value="F:3'-5' DNA helicase activity"/>
    <property type="evidence" value="ECO:0007669"/>
    <property type="project" value="TreeGrafter"/>
</dbReference>
<evidence type="ECO:0000256" key="4">
    <source>
        <dbReference type="ARBA" id="ARBA00022840"/>
    </source>
</evidence>
<feature type="domain" description="UvrD-like helicase C-terminal" evidence="5">
    <location>
        <begin position="12"/>
        <end position="68"/>
    </location>
</feature>
<feature type="non-terminal residue" evidence="6">
    <location>
        <position position="1"/>
    </location>
</feature>
<sequence>ELIFRSFLVNNLEDKIGKIILSTIHRSKGLEFDYVFLVDVNEEILLRKNTKNVEEELKEARIFYVGVT</sequence>
<dbReference type="Gene3D" id="3.40.50.300">
    <property type="entry name" value="P-loop containing nucleotide triphosphate hydrolases"/>
    <property type="match status" value="1"/>
</dbReference>
<proteinExistence type="predicted"/>
<evidence type="ECO:0000256" key="1">
    <source>
        <dbReference type="ARBA" id="ARBA00022741"/>
    </source>
</evidence>
<keyword evidence="4" id="KW-0067">ATP-binding</keyword>
<dbReference type="GO" id="GO:0005524">
    <property type="term" value="F:ATP binding"/>
    <property type="evidence" value="ECO:0007669"/>
    <property type="project" value="UniProtKB-KW"/>
</dbReference>
<dbReference type="PANTHER" id="PTHR11070">
    <property type="entry name" value="UVRD / RECB / PCRA DNA HELICASE FAMILY MEMBER"/>
    <property type="match status" value="1"/>
</dbReference>
<dbReference type="GO" id="GO:0016787">
    <property type="term" value="F:hydrolase activity"/>
    <property type="evidence" value="ECO:0007669"/>
    <property type="project" value="UniProtKB-KW"/>
</dbReference>
<keyword evidence="3" id="KW-0347">Helicase</keyword>
<evidence type="ECO:0000313" key="7">
    <source>
        <dbReference type="Proteomes" id="UP000789759"/>
    </source>
</evidence>
<dbReference type="InterPro" id="IPR027417">
    <property type="entry name" value="P-loop_NTPase"/>
</dbReference>
<reference evidence="6" key="1">
    <citation type="submission" date="2021-06" db="EMBL/GenBank/DDBJ databases">
        <authorList>
            <person name="Kallberg Y."/>
            <person name="Tangrot J."/>
            <person name="Rosling A."/>
        </authorList>
    </citation>
    <scope>NUCLEOTIDE SEQUENCE</scope>
    <source>
        <strain evidence="6">FL966</strain>
    </source>
</reference>
<dbReference type="GO" id="GO:0003677">
    <property type="term" value="F:DNA binding"/>
    <property type="evidence" value="ECO:0007669"/>
    <property type="project" value="InterPro"/>
</dbReference>
<name>A0A9N9JPD1_9GLOM</name>
<comment type="caution">
    <text evidence="6">The sequence shown here is derived from an EMBL/GenBank/DDBJ whole genome shotgun (WGS) entry which is preliminary data.</text>
</comment>
<dbReference type="SUPFAM" id="SSF52540">
    <property type="entry name" value="P-loop containing nucleoside triphosphate hydrolases"/>
    <property type="match status" value="1"/>
</dbReference>
<keyword evidence="7" id="KW-1185">Reference proteome</keyword>
<organism evidence="6 7">
    <name type="scientific">Cetraspora pellucida</name>
    <dbReference type="NCBI Taxonomy" id="1433469"/>
    <lineage>
        <taxon>Eukaryota</taxon>
        <taxon>Fungi</taxon>
        <taxon>Fungi incertae sedis</taxon>
        <taxon>Mucoromycota</taxon>
        <taxon>Glomeromycotina</taxon>
        <taxon>Glomeromycetes</taxon>
        <taxon>Diversisporales</taxon>
        <taxon>Gigasporaceae</taxon>
        <taxon>Cetraspora</taxon>
    </lineage>
</organism>
<dbReference type="InterPro" id="IPR014017">
    <property type="entry name" value="DNA_helicase_UvrD-like_C"/>
</dbReference>
<evidence type="ECO:0000259" key="5">
    <source>
        <dbReference type="Pfam" id="PF13361"/>
    </source>
</evidence>
<keyword evidence="1" id="KW-0547">Nucleotide-binding</keyword>
<dbReference type="GO" id="GO:0000725">
    <property type="term" value="P:recombinational repair"/>
    <property type="evidence" value="ECO:0007669"/>
    <property type="project" value="TreeGrafter"/>
</dbReference>
<dbReference type="PANTHER" id="PTHR11070:SF2">
    <property type="entry name" value="ATP-DEPENDENT DNA HELICASE SRS2"/>
    <property type="match status" value="1"/>
</dbReference>
<keyword evidence="2" id="KW-0378">Hydrolase</keyword>
<dbReference type="AlphaFoldDB" id="A0A9N9JPD1"/>
<gene>
    <name evidence="6" type="ORF">CPELLU_LOCUS16943</name>
</gene>
<accession>A0A9N9JPD1</accession>
<evidence type="ECO:0000256" key="2">
    <source>
        <dbReference type="ARBA" id="ARBA00022801"/>
    </source>
</evidence>
<dbReference type="InterPro" id="IPR000212">
    <property type="entry name" value="DNA_helicase_UvrD/REP"/>
</dbReference>
<evidence type="ECO:0000313" key="6">
    <source>
        <dbReference type="EMBL" id="CAG8790004.1"/>
    </source>
</evidence>
<dbReference type="EMBL" id="CAJVQA010026754">
    <property type="protein sequence ID" value="CAG8790004.1"/>
    <property type="molecule type" value="Genomic_DNA"/>
</dbReference>
<dbReference type="OrthoDB" id="1470711at2759"/>
<dbReference type="Proteomes" id="UP000789759">
    <property type="component" value="Unassembled WGS sequence"/>
</dbReference>
<evidence type="ECO:0000256" key="3">
    <source>
        <dbReference type="ARBA" id="ARBA00022806"/>
    </source>
</evidence>
<dbReference type="Pfam" id="PF13361">
    <property type="entry name" value="UvrD_C"/>
    <property type="match status" value="1"/>
</dbReference>
<protein>
    <submittedName>
        <fullName evidence="6">14111_t:CDS:1</fullName>
    </submittedName>
</protein>